<organism evidence="2 3">
    <name type="scientific">Desulfurobacterium indicum</name>
    <dbReference type="NCBI Taxonomy" id="1914305"/>
    <lineage>
        <taxon>Bacteria</taxon>
        <taxon>Pseudomonadati</taxon>
        <taxon>Aquificota</taxon>
        <taxon>Aquificia</taxon>
        <taxon>Desulfurobacteriales</taxon>
        <taxon>Desulfurobacteriaceae</taxon>
        <taxon>Desulfurobacterium</taxon>
    </lineage>
</organism>
<dbReference type="RefSeq" id="WP_076712417.1">
    <property type="nucleotide sequence ID" value="NZ_MOEN01000004.1"/>
</dbReference>
<gene>
    <name evidence="2" type="ORF">BLW93_01855</name>
</gene>
<sequence length="117" mass="13509">MNVKEELDTLVKLLEEENILLKKGITEPKAADRLLQISKEKRNILAELAKLEAKDLNPFKETIEKIEELNKRNSLLLLNNMDMLEETVKALIPEEYIEVYSKDGKLAQNRSIFGKKV</sequence>
<dbReference type="STRING" id="1914305.BLW93_01855"/>
<feature type="coiled-coil region" evidence="1">
    <location>
        <begin position="34"/>
        <end position="86"/>
    </location>
</feature>
<keyword evidence="1" id="KW-0175">Coiled coil</keyword>
<protein>
    <recommendedName>
        <fullName evidence="4">Flagellar biosynthesis protein FlgN</fullName>
    </recommendedName>
</protein>
<evidence type="ECO:0000313" key="3">
    <source>
        <dbReference type="Proteomes" id="UP000187408"/>
    </source>
</evidence>
<comment type="caution">
    <text evidence="2">The sequence shown here is derived from an EMBL/GenBank/DDBJ whole genome shotgun (WGS) entry which is preliminary data.</text>
</comment>
<evidence type="ECO:0000313" key="2">
    <source>
        <dbReference type="EMBL" id="OMH41088.1"/>
    </source>
</evidence>
<name>A0A1R1MMN8_9BACT</name>
<dbReference type="Proteomes" id="UP000187408">
    <property type="component" value="Unassembled WGS sequence"/>
</dbReference>
<accession>A0A1R1MMN8</accession>
<proteinExistence type="predicted"/>
<dbReference type="OrthoDB" id="15541at2"/>
<evidence type="ECO:0000256" key="1">
    <source>
        <dbReference type="SAM" id="Coils"/>
    </source>
</evidence>
<keyword evidence="3" id="KW-1185">Reference proteome</keyword>
<dbReference type="EMBL" id="MOEN01000004">
    <property type="protein sequence ID" value="OMH41088.1"/>
    <property type="molecule type" value="Genomic_DNA"/>
</dbReference>
<evidence type="ECO:0008006" key="4">
    <source>
        <dbReference type="Google" id="ProtNLM"/>
    </source>
</evidence>
<dbReference type="AlphaFoldDB" id="A0A1R1MMN8"/>
<reference evidence="2 3" key="1">
    <citation type="submission" date="2016-10" db="EMBL/GenBank/DDBJ databases">
        <title>Genome sequence of a sulfur-reducing bacterium Desulfurobacterium indicum K6013.</title>
        <authorList>
            <person name="Cao J."/>
            <person name="Shao Z."/>
            <person name="Alain K."/>
            <person name="Jebbar M."/>
        </authorList>
    </citation>
    <scope>NUCLEOTIDE SEQUENCE [LARGE SCALE GENOMIC DNA]</scope>
    <source>
        <strain evidence="2 3">K6013</strain>
    </source>
</reference>